<evidence type="ECO:0000313" key="3">
    <source>
        <dbReference type="Proteomes" id="UP000640489"/>
    </source>
</evidence>
<dbReference type="InterPro" id="IPR001900">
    <property type="entry name" value="RNase_II/R"/>
</dbReference>
<dbReference type="Pfam" id="PF18614">
    <property type="entry name" value="RNase_II_C_S1"/>
    <property type="match status" value="1"/>
</dbReference>
<feature type="domain" description="RNB" evidence="1">
    <location>
        <begin position="57"/>
        <end position="374"/>
    </location>
</feature>
<evidence type="ECO:0000313" key="2">
    <source>
        <dbReference type="EMBL" id="MBF4766072.1"/>
    </source>
</evidence>
<dbReference type="PANTHER" id="PTHR23355:SF42">
    <property type="entry name" value="RIBONUCLEASE II, CHLOROPLASTIC_MITOCHONDRIAL"/>
    <property type="match status" value="1"/>
</dbReference>
<dbReference type="InterPro" id="IPR012340">
    <property type="entry name" value="NA-bd_OB-fold"/>
</dbReference>
<dbReference type="GO" id="GO:0000932">
    <property type="term" value="C:P-body"/>
    <property type="evidence" value="ECO:0007669"/>
    <property type="project" value="TreeGrafter"/>
</dbReference>
<gene>
    <name evidence="2" type="ORF">ISU07_23295</name>
</gene>
<dbReference type="AlphaFoldDB" id="A0A930VK84"/>
<name>A0A930VK84_9ACTN</name>
<dbReference type="SUPFAM" id="SSF50249">
    <property type="entry name" value="Nucleic acid-binding proteins"/>
    <property type="match status" value="1"/>
</dbReference>
<dbReference type="RefSeq" id="WP_194709252.1">
    <property type="nucleotide sequence ID" value="NZ_JADKPN010000022.1"/>
</dbReference>
<dbReference type="GO" id="GO:0000175">
    <property type="term" value="F:3'-5'-RNA exonuclease activity"/>
    <property type="evidence" value="ECO:0007669"/>
    <property type="project" value="TreeGrafter"/>
</dbReference>
<dbReference type="EMBL" id="JADKPN010000022">
    <property type="protein sequence ID" value="MBF4766072.1"/>
    <property type="molecule type" value="Genomic_DNA"/>
</dbReference>
<dbReference type="InterPro" id="IPR040596">
    <property type="entry name" value="RNase_II_C_S1"/>
</dbReference>
<keyword evidence="3" id="KW-1185">Reference proteome</keyword>
<dbReference type="InterPro" id="IPR050180">
    <property type="entry name" value="RNR_Ribonuclease"/>
</dbReference>
<accession>A0A930VK84</accession>
<sequence>MAASRVVHVTSADDGAAARDLREGIARIQEELEVAPDFPADVLAAAEAAAANPRLPDLDRTDLPMITIDPPTSRDLDQAMHLARDGDGYVVYYAIADVAAFISPGDPIDLEANKRGMTLYGADSKIPLHPPSLSEGAASLLPDQVCPVLLWTIKVDETGEGTDVQVERARVRSRAKLDYAGVQQAIDDGSAEESLALLKEIGELRLAREAARGGVSLPLPEQEVSIEGDTWHLEFRAQIPTEQWNAQISLLTGMAAASLMVYGRVGLLRTLPPPDPRDVQRLHRTARALGIDWPAEMLYPDFVRSLDPSRPTHAAMVTACTRLLRGSGYVGFVGEVPDQPEHAALASEYAHVTAPLRRLGDRYAGEICLALCSGQEVPMWVLDRLGELPQTLQRADQLSHRYEGMVIDLVEAGVLQKRVGEKFDGVVVDVDEKDEAKGTVTIQDPAIEARLTGPAPLPLGNEVGVQLTEADLGSRSVVFALEA</sequence>
<dbReference type="PANTHER" id="PTHR23355">
    <property type="entry name" value="RIBONUCLEASE"/>
    <property type="match status" value="1"/>
</dbReference>
<proteinExistence type="predicted"/>
<comment type="caution">
    <text evidence="2">The sequence shown here is derived from an EMBL/GenBank/DDBJ whole genome shotgun (WGS) entry which is preliminary data.</text>
</comment>
<dbReference type="GO" id="GO:0006402">
    <property type="term" value="P:mRNA catabolic process"/>
    <property type="evidence" value="ECO:0007669"/>
    <property type="project" value="TreeGrafter"/>
</dbReference>
<dbReference type="SMART" id="SM00955">
    <property type="entry name" value="RNB"/>
    <property type="match status" value="1"/>
</dbReference>
<dbReference type="Proteomes" id="UP000640489">
    <property type="component" value="Unassembled WGS sequence"/>
</dbReference>
<reference evidence="2" key="1">
    <citation type="submission" date="2020-11" db="EMBL/GenBank/DDBJ databases">
        <title>Nocardioides sp. nov., isolated from Soil of Cynanchum wilfordii Hemsley rhizosphere.</title>
        <authorList>
            <person name="Lee J.-S."/>
            <person name="Suh M.K."/>
            <person name="Kim J.-S."/>
        </authorList>
    </citation>
    <scope>NUCLEOTIDE SEQUENCE</scope>
    <source>
        <strain evidence="2">KCTC 19275</strain>
    </source>
</reference>
<organism evidence="2 3">
    <name type="scientific">Nocardioides islandensis</name>
    <dbReference type="NCBI Taxonomy" id="433663"/>
    <lineage>
        <taxon>Bacteria</taxon>
        <taxon>Bacillati</taxon>
        <taxon>Actinomycetota</taxon>
        <taxon>Actinomycetes</taxon>
        <taxon>Propionibacteriales</taxon>
        <taxon>Nocardioidaceae</taxon>
        <taxon>Nocardioides</taxon>
    </lineage>
</organism>
<protein>
    <submittedName>
        <fullName evidence="2">RNB domain-containing ribonuclease</fullName>
    </submittedName>
</protein>
<evidence type="ECO:0000259" key="1">
    <source>
        <dbReference type="SMART" id="SM00955"/>
    </source>
</evidence>
<dbReference type="GO" id="GO:0003723">
    <property type="term" value="F:RNA binding"/>
    <property type="evidence" value="ECO:0007669"/>
    <property type="project" value="InterPro"/>
</dbReference>
<dbReference type="Pfam" id="PF00773">
    <property type="entry name" value="RNB"/>
    <property type="match status" value="1"/>
</dbReference>